<sequence>MTSAGGSVNVPNVLNPLTPMALLPPEIAIQVVNGTYLHIASLAVLLWDVLHNLNKDYLLVTKHRINFVTMAYFISRLAGLVYALGRAFLLTIQVDDCKRLELANMSFLTICLCLDTLLFYVRVCAVYCNDTYVVIFFGLCWLVVVSTAALVPRIFADSVVHILPTKYCVELLYSSSRSLKPTSLAVMVYDVFVFFATSYRFYQLYSAEGTSIPKGLKIAFFGASMPAFSKALLHQSQVYYLIIALWKNGSLVCWLIFGAKQELFVLMHLAPATVILSNILTCRVFRNTKLGLVSEPPRLETLRASSNNNNNIRSFANSALQSFSSRRFPTRPDSAATDRRERASSQNRESYNFADVEDGRQRRADPLTIRKEVQTVTVIEHGGEDSTLSRV</sequence>
<protein>
    <recommendedName>
        <fullName evidence="3">DUF6533 domain-containing protein</fullName>
    </recommendedName>
</protein>
<proteinExistence type="predicted"/>
<organism evidence="4 5">
    <name type="scientific">Agrocybe chaxingu</name>
    <dbReference type="NCBI Taxonomy" id="84603"/>
    <lineage>
        <taxon>Eukaryota</taxon>
        <taxon>Fungi</taxon>
        <taxon>Dikarya</taxon>
        <taxon>Basidiomycota</taxon>
        <taxon>Agaricomycotina</taxon>
        <taxon>Agaricomycetes</taxon>
        <taxon>Agaricomycetidae</taxon>
        <taxon>Agaricales</taxon>
        <taxon>Agaricineae</taxon>
        <taxon>Strophariaceae</taxon>
        <taxon>Agrocybe</taxon>
    </lineage>
</organism>
<feature type="transmembrane region" description="Helical" evidence="2">
    <location>
        <begin position="27"/>
        <end position="50"/>
    </location>
</feature>
<feature type="region of interest" description="Disordered" evidence="1">
    <location>
        <begin position="325"/>
        <end position="357"/>
    </location>
</feature>
<feature type="transmembrane region" description="Helical" evidence="2">
    <location>
        <begin position="263"/>
        <end position="285"/>
    </location>
</feature>
<dbReference type="Proteomes" id="UP001148786">
    <property type="component" value="Unassembled WGS sequence"/>
</dbReference>
<evidence type="ECO:0000313" key="5">
    <source>
        <dbReference type="Proteomes" id="UP001148786"/>
    </source>
</evidence>
<keyword evidence="2" id="KW-1133">Transmembrane helix</keyword>
<comment type="caution">
    <text evidence="4">The sequence shown here is derived from an EMBL/GenBank/DDBJ whole genome shotgun (WGS) entry which is preliminary data.</text>
</comment>
<keyword evidence="2" id="KW-0472">Membrane</keyword>
<dbReference type="AlphaFoldDB" id="A0A9W8K4Z2"/>
<gene>
    <name evidence="4" type="ORF">NLJ89_g3403</name>
</gene>
<evidence type="ECO:0000256" key="1">
    <source>
        <dbReference type="SAM" id="MobiDB-lite"/>
    </source>
</evidence>
<dbReference type="InterPro" id="IPR045340">
    <property type="entry name" value="DUF6533"/>
</dbReference>
<dbReference type="Pfam" id="PF20151">
    <property type="entry name" value="DUF6533"/>
    <property type="match status" value="1"/>
</dbReference>
<feature type="transmembrane region" description="Helical" evidence="2">
    <location>
        <begin position="133"/>
        <end position="155"/>
    </location>
</feature>
<evidence type="ECO:0000313" key="4">
    <source>
        <dbReference type="EMBL" id="KAJ3512647.1"/>
    </source>
</evidence>
<feature type="transmembrane region" description="Helical" evidence="2">
    <location>
        <begin position="238"/>
        <end position="257"/>
    </location>
</feature>
<feature type="domain" description="DUF6533" evidence="3">
    <location>
        <begin position="36"/>
        <end position="81"/>
    </location>
</feature>
<feature type="transmembrane region" description="Helical" evidence="2">
    <location>
        <begin position="71"/>
        <end position="90"/>
    </location>
</feature>
<evidence type="ECO:0000259" key="3">
    <source>
        <dbReference type="Pfam" id="PF20151"/>
    </source>
</evidence>
<feature type="transmembrane region" description="Helical" evidence="2">
    <location>
        <begin position="102"/>
        <end position="121"/>
    </location>
</feature>
<evidence type="ECO:0000256" key="2">
    <source>
        <dbReference type="SAM" id="Phobius"/>
    </source>
</evidence>
<keyword evidence="2" id="KW-0812">Transmembrane</keyword>
<reference evidence="4" key="1">
    <citation type="submission" date="2022-07" db="EMBL/GenBank/DDBJ databases">
        <title>Genome Sequence of Agrocybe chaxingu.</title>
        <authorList>
            <person name="Buettner E."/>
        </authorList>
    </citation>
    <scope>NUCLEOTIDE SEQUENCE</scope>
    <source>
        <strain evidence="4">MP-N11</strain>
    </source>
</reference>
<dbReference type="EMBL" id="JANKHO010000244">
    <property type="protein sequence ID" value="KAJ3512647.1"/>
    <property type="molecule type" value="Genomic_DNA"/>
</dbReference>
<name>A0A9W8K4Z2_9AGAR</name>
<dbReference type="OrthoDB" id="3038990at2759"/>
<feature type="transmembrane region" description="Helical" evidence="2">
    <location>
        <begin position="182"/>
        <end position="202"/>
    </location>
</feature>
<keyword evidence="5" id="KW-1185">Reference proteome</keyword>
<accession>A0A9W8K4Z2</accession>